<sequence>MTDARKNLLHVFGFASLAQGYNFITFEGPGQPSVRRNQGPGFLAEWESIVTPVVDYAVARPRMDPPKLVVPGYSFGDLLAVRAVAFEHRLAVAVAVDGVFDFHLTLTSMFQPQLRDSTATGNVNIIDNIVKHLTSCDKSPVSAKWEFQQGLWSFNHVPVSPPKAVLMQQN</sequence>
<keyword evidence="2" id="KW-1185">Reference proteome</keyword>
<proteinExistence type="predicted"/>
<dbReference type="Proteomes" id="UP000053328">
    <property type="component" value="Unassembled WGS sequence"/>
</dbReference>
<dbReference type="SUPFAM" id="SSF53474">
    <property type="entry name" value="alpha/beta-Hydrolases"/>
    <property type="match status" value="1"/>
</dbReference>
<dbReference type="AlphaFoldDB" id="A0A0D1ZV10"/>
<dbReference type="STRING" id="91928.A0A0D1ZV10"/>
<dbReference type="EMBL" id="KN847494">
    <property type="protein sequence ID" value="KIW16542.1"/>
    <property type="molecule type" value="Genomic_DNA"/>
</dbReference>
<dbReference type="InterPro" id="IPR029058">
    <property type="entry name" value="AB_hydrolase_fold"/>
</dbReference>
<name>A0A0D1ZV10_9EURO</name>
<dbReference type="OrthoDB" id="249703at2759"/>
<dbReference type="VEuPathDB" id="FungiDB:PV08_03730"/>
<reference evidence="1 2" key="1">
    <citation type="submission" date="2015-01" db="EMBL/GenBank/DDBJ databases">
        <title>The Genome Sequence of Exophiala spinifera CBS89968.</title>
        <authorList>
            <consortium name="The Broad Institute Genomics Platform"/>
            <person name="Cuomo C."/>
            <person name="de Hoog S."/>
            <person name="Gorbushina A."/>
            <person name="Stielow B."/>
            <person name="Teixiera M."/>
            <person name="Abouelleil A."/>
            <person name="Chapman S.B."/>
            <person name="Priest M."/>
            <person name="Young S.K."/>
            <person name="Wortman J."/>
            <person name="Nusbaum C."/>
            <person name="Birren B."/>
        </authorList>
    </citation>
    <scope>NUCLEOTIDE SEQUENCE [LARGE SCALE GENOMIC DNA]</scope>
    <source>
        <strain evidence="1 2">CBS 89968</strain>
    </source>
</reference>
<evidence type="ECO:0000313" key="1">
    <source>
        <dbReference type="EMBL" id="KIW16542.1"/>
    </source>
</evidence>
<dbReference type="HOGENOM" id="CLU_1570680_0_0_1"/>
<evidence type="ECO:0000313" key="2">
    <source>
        <dbReference type="Proteomes" id="UP000053328"/>
    </source>
</evidence>
<dbReference type="GeneID" id="27330813"/>
<dbReference type="Gene3D" id="3.40.50.1820">
    <property type="entry name" value="alpha/beta hydrolase"/>
    <property type="match status" value="1"/>
</dbReference>
<dbReference type="RefSeq" id="XP_016236758.1">
    <property type="nucleotide sequence ID" value="XM_016378081.1"/>
</dbReference>
<organism evidence="1 2">
    <name type="scientific">Exophiala spinifera</name>
    <dbReference type="NCBI Taxonomy" id="91928"/>
    <lineage>
        <taxon>Eukaryota</taxon>
        <taxon>Fungi</taxon>
        <taxon>Dikarya</taxon>
        <taxon>Ascomycota</taxon>
        <taxon>Pezizomycotina</taxon>
        <taxon>Eurotiomycetes</taxon>
        <taxon>Chaetothyriomycetidae</taxon>
        <taxon>Chaetothyriales</taxon>
        <taxon>Herpotrichiellaceae</taxon>
        <taxon>Exophiala</taxon>
    </lineage>
</organism>
<gene>
    <name evidence="1" type="ORF">PV08_03730</name>
</gene>
<protein>
    <recommendedName>
        <fullName evidence="3">Xaa-Pro dipeptidyl-peptidase-like domain-containing protein</fullName>
    </recommendedName>
</protein>
<accession>A0A0D1ZV10</accession>
<evidence type="ECO:0008006" key="3">
    <source>
        <dbReference type="Google" id="ProtNLM"/>
    </source>
</evidence>